<reference evidence="1 2" key="1">
    <citation type="submission" date="2023-07" db="EMBL/GenBank/DDBJ databases">
        <title>Genomic Encyclopedia of Type Strains, Phase IV (KMG-IV): sequencing the most valuable type-strain genomes for metagenomic binning, comparative biology and taxonomic classification.</title>
        <authorList>
            <person name="Goeker M."/>
        </authorList>
    </citation>
    <scope>NUCLEOTIDE SEQUENCE [LARGE SCALE GENOMIC DNA]</scope>
    <source>
        <strain evidence="1 2">DSM 19598</strain>
    </source>
</reference>
<protein>
    <submittedName>
        <fullName evidence="1">Uncharacterized protein</fullName>
    </submittedName>
</protein>
<keyword evidence="2" id="KW-1185">Reference proteome</keyword>
<dbReference type="RefSeq" id="WP_307191336.1">
    <property type="nucleotide sequence ID" value="NZ_JAUSUN010000004.1"/>
</dbReference>
<sequence>MQHILTQYYLKKFVFESEDGSIVELLSVTKEVNSGAFIQADVLCASIKETPIDRSSEKLKESLGEDIKIPLSKEQARRIMERFKKEGAYTIV</sequence>
<dbReference type="EMBL" id="JAUSUN010000004">
    <property type="protein sequence ID" value="MDQ0412747.1"/>
    <property type="molecule type" value="Genomic_DNA"/>
</dbReference>
<organism evidence="1 2">
    <name type="scientific">Mesobacillus stamsii</name>
    <dbReference type="NCBI Taxonomy" id="225347"/>
    <lineage>
        <taxon>Bacteria</taxon>
        <taxon>Bacillati</taxon>
        <taxon>Bacillota</taxon>
        <taxon>Bacilli</taxon>
        <taxon>Bacillales</taxon>
        <taxon>Bacillaceae</taxon>
        <taxon>Mesobacillus</taxon>
    </lineage>
</organism>
<comment type="caution">
    <text evidence="1">The sequence shown here is derived from an EMBL/GenBank/DDBJ whole genome shotgun (WGS) entry which is preliminary data.</text>
</comment>
<dbReference type="Proteomes" id="UP001242313">
    <property type="component" value="Unassembled WGS sequence"/>
</dbReference>
<evidence type="ECO:0000313" key="1">
    <source>
        <dbReference type="EMBL" id="MDQ0412747.1"/>
    </source>
</evidence>
<proteinExistence type="predicted"/>
<accession>A0ABU0FS52</accession>
<name>A0ABU0FS52_9BACI</name>
<evidence type="ECO:0000313" key="2">
    <source>
        <dbReference type="Proteomes" id="UP001242313"/>
    </source>
</evidence>
<gene>
    <name evidence="1" type="ORF">J2S25_000927</name>
</gene>